<feature type="compositionally biased region" description="Acidic residues" evidence="1">
    <location>
        <begin position="159"/>
        <end position="168"/>
    </location>
</feature>
<dbReference type="AlphaFoldDB" id="A0ABD3M0H6"/>
<feature type="region of interest" description="Disordered" evidence="1">
    <location>
        <begin position="1"/>
        <end position="40"/>
    </location>
</feature>
<evidence type="ECO:0000256" key="1">
    <source>
        <dbReference type="SAM" id="MobiDB-lite"/>
    </source>
</evidence>
<feature type="region of interest" description="Disordered" evidence="1">
    <location>
        <begin position="100"/>
        <end position="183"/>
    </location>
</feature>
<proteinExistence type="predicted"/>
<sequence>MAQSSSSTTCISTSDSSSEDVSSPPPSPQQHGNDDKRSNVVASLTRDEFCIQSALSMYRAFADYSVSSNQNNLQQNIGSVLDNAECDTVKDDQWATNASIDEEDERTSSNHLGNANSSPGGNAEHGGQSWRWSSLDDAHSNKNTSQAREMSNKKRSVDSDEANDDDNESFNSLTSSSSPTPTNLLCSSTDFLHRHRRGLHRSYCRW</sequence>
<organism evidence="2 3">
    <name type="scientific">Discostella pseudostelligera</name>
    <dbReference type="NCBI Taxonomy" id="259834"/>
    <lineage>
        <taxon>Eukaryota</taxon>
        <taxon>Sar</taxon>
        <taxon>Stramenopiles</taxon>
        <taxon>Ochrophyta</taxon>
        <taxon>Bacillariophyta</taxon>
        <taxon>Coscinodiscophyceae</taxon>
        <taxon>Thalassiosirophycidae</taxon>
        <taxon>Stephanodiscales</taxon>
        <taxon>Stephanodiscaceae</taxon>
        <taxon>Discostella</taxon>
    </lineage>
</organism>
<feature type="compositionally biased region" description="Polar residues" evidence="1">
    <location>
        <begin position="109"/>
        <end position="120"/>
    </location>
</feature>
<feature type="compositionally biased region" description="Low complexity" evidence="1">
    <location>
        <begin position="169"/>
        <end position="183"/>
    </location>
</feature>
<accession>A0ABD3M0H6</accession>
<name>A0ABD3M0H6_9STRA</name>
<evidence type="ECO:0000313" key="2">
    <source>
        <dbReference type="EMBL" id="KAL3757167.1"/>
    </source>
</evidence>
<feature type="compositionally biased region" description="Low complexity" evidence="1">
    <location>
        <begin position="1"/>
        <end position="22"/>
    </location>
</feature>
<comment type="caution">
    <text evidence="2">The sequence shown here is derived from an EMBL/GenBank/DDBJ whole genome shotgun (WGS) entry which is preliminary data.</text>
</comment>
<evidence type="ECO:0000313" key="3">
    <source>
        <dbReference type="Proteomes" id="UP001530293"/>
    </source>
</evidence>
<keyword evidence="3" id="KW-1185">Reference proteome</keyword>
<dbReference type="EMBL" id="JALLBG020000272">
    <property type="protein sequence ID" value="KAL3757167.1"/>
    <property type="molecule type" value="Genomic_DNA"/>
</dbReference>
<reference evidence="2 3" key="1">
    <citation type="submission" date="2024-10" db="EMBL/GenBank/DDBJ databases">
        <title>Updated reference genomes for cyclostephanoid diatoms.</title>
        <authorList>
            <person name="Roberts W.R."/>
            <person name="Alverson A.J."/>
        </authorList>
    </citation>
    <scope>NUCLEOTIDE SEQUENCE [LARGE SCALE GENOMIC DNA]</scope>
    <source>
        <strain evidence="2 3">AJA232-27</strain>
    </source>
</reference>
<gene>
    <name evidence="2" type="ORF">ACHAWU_004599</name>
</gene>
<protein>
    <submittedName>
        <fullName evidence="2">Uncharacterized protein</fullName>
    </submittedName>
</protein>
<dbReference type="Proteomes" id="UP001530293">
    <property type="component" value="Unassembled WGS sequence"/>
</dbReference>